<evidence type="ECO:0000313" key="2">
    <source>
        <dbReference type="EMBL" id="MBB6224561.1"/>
    </source>
</evidence>
<organism evidence="2 3">
    <name type="scientific">Rhizobium leguminosarum</name>
    <dbReference type="NCBI Taxonomy" id="384"/>
    <lineage>
        <taxon>Bacteria</taxon>
        <taxon>Pseudomonadati</taxon>
        <taxon>Pseudomonadota</taxon>
        <taxon>Alphaproteobacteria</taxon>
        <taxon>Hyphomicrobiales</taxon>
        <taxon>Rhizobiaceae</taxon>
        <taxon>Rhizobium/Agrobacterium group</taxon>
        <taxon>Rhizobium</taxon>
    </lineage>
</organism>
<dbReference type="AlphaFoldDB" id="A0A7X0DVH0"/>
<evidence type="ECO:0000256" key="1">
    <source>
        <dbReference type="SAM" id="MobiDB-lite"/>
    </source>
</evidence>
<accession>A0A7X0DVH0</accession>
<dbReference type="EMBL" id="JACIIJ010000016">
    <property type="protein sequence ID" value="MBB6224561.1"/>
    <property type="molecule type" value="Genomic_DNA"/>
</dbReference>
<protein>
    <submittedName>
        <fullName evidence="2">Uncharacterized protein</fullName>
    </submittedName>
</protein>
<comment type="caution">
    <text evidence="2">The sequence shown here is derived from an EMBL/GenBank/DDBJ whole genome shotgun (WGS) entry which is preliminary data.</text>
</comment>
<sequence length="78" mass="8562">MLYRVVRPFPLALDGLTLVDLATGDEREDFAGMEAGLEAEGYIELIGGKPKQVQPDAAPTAEPVKEIPQPESRRRRGK</sequence>
<evidence type="ECO:0000313" key="3">
    <source>
        <dbReference type="Proteomes" id="UP000517187"/>
    </source>
</evidence>
<feature type="region of interest" description="Disordered" evidence="1">
    <location>
        <begin position="50"/>
        <end position="78"/>
    </location>
</feature>
<reference evidence="2 3" key="1">
    <citation type="submission" date="2020-08" db="EMBL/GenBank/DDBJ databases">
        <title>Genomic Encyclopedia of Type Strains, Phase IV (KMG-V): Genome sequencing to study the core and pangenomes of soil and plant-associated prokaryotes.</title>
        <authorList>
            <person name="Whitman W."/>
        </authorList>
    </citation>
    <scope>NUCLEOTIDE SEQUENCE [LARGE SCALE GENOMIC DNA]</scope>
    <source>
        <strain evidence="2 3">SEMIA 4011</strain>
    </source>
</reference>
<gene>
    <name evidence="2" type="ORF">GGE66_005576</name>
</gene>
<name>A0A7X0DVH0_RHILE</name>
<dbReference type="Proteomes" id="UP000517187">
    <property type="component" value="Unassembled WGS sequence"/>
</dbReference>
<proteinExistence type="predicted"/>